<reference evidence="6 7" key="1">
    <citation type="submission" date="2015-01" db="EMBL/GenBank/DDBJ databases">
        <title>The Genome Sequence of Exophiala spinifera CBS89968.</title>
        <authorList>
            <consortium name="The Broad Institute Genomics Platform"/>
            <person name="Cuomo C."/>
            <person name="de Hoog S."/>
            <person name="Gorbushina A."/>
            <person name="Stielow B."/>
            <person name="Teixiera M."/>
            <person name="Abouelleil A."/>
            <person name="Chapman S.B."/>
            <person name="Priest M."/>
            <person name="Young S.K."/>
            <person name="Wortman J."/>
            <person name="Nusbaum C."/>
            <person name="Birren B."/>
        </authorList>
    </citation>
    <scope>NUCLEOTIDE SEQUENCE [LARGE SCALE GENOMIC DNA]</scope>
    <source>
        <strain evidence="6 7">CBS 89968</strain>
    </source>
</reference>
<organism evidence="6 7">
    <name type="scientific">Exophiala spinifera</name>
    <dbReference type="NCBI Taxonomy" id="91928"/>
    <lineage>
        <taxon>Eukaryota</taxon>
        <taxon>Fungi</taxon>
        <taxon>Dikarya</taxon>
        <taxon>Ascomycota</taxon>
        <taxon>Pezizomycotina</taxon>
        <taxon>Eurotiomycetes</taxon>
        <taxon>Chaetothyriomycetidae</taxon>
        <taxon>Chaetothyriales</taxon>
        <taxon>Herpotrichiellaceae</taxon>
        <taxon>Exophiala</taxon>
    </lineage>
</organism>
<feature type="domain" description="MYND-type" evidence="5">
    <location>
        <begin position="17"/>
        <end position="61"/>
    </location>
</feature>
<evidence type="ECO:0000256" key="1">
    <source>
        <dbReference type="ARBA" id="ARBA00022723"/>
    </source>
</evidence>
<dbReference type="EMBL" id="KN847496">
    <property type="protein sequence ID" value="KIW14807.1"/>
    <property type="molecule type" value="Genomic_DNA"/>
</dbReference>
<proteinExistence type="predicted"/>
<dbReference type="Proteomes" id="UP000053328">
    <property type="component" value="Unassembled WGS sequence"/>
</dbReference>
<name>A0A0D1ZPR4_9EURO</name>
<dbReference type="PROSITE" id="PS50865">
    <property type="entry name" value="ZF_MYND_2"/>
    <property type="match status" value="1"/>
</dbReference>
<dbReference type="Gene3D" id="6.10.140.2220">
    <property type="match status" value="1"/>
</dbReference>
<dbReference type="GeneID" id="27334675"/>
<evidence type="ECO:0000256" key="4">
    <source>
        <dbReference type="PROSITE-ProRule" id="PRU00134"/>
    </source>
</evidence>
<dbReference type="PANTHER" id="PTHR10237">
    <property type="entry name" value="DEFORMED EPIDERMAL AUTOREGULATORY FACTOR 1 HOMOLOG SUPPRESSIN"/>
    <property type="match status" value="1"/>
</dbReference>
<dbReference type="OrthoDB" id="432970at2759"/>
<dbReference type="STRING" id="91928.A0A0D1ZPR4"/>
<evidence type="ECO:0000256" key="3">
    <source>
        <dbReference type="ARBA" id="ARBA00022833"/>
    </source>
</evidence>
<dbReference type="GO" id="GO:0008270">
    <property type="term" value="F:zinc ion binding"/>
    <property type="evidence" value="ECO:0007669"/>
    <property type="project" value="UniProtKB-KW"/>
</dbReference>
<dbReference type="VEuPathDB" id="FungiDB:PV08_07592"/>
<keyword evidence="1" id="KW-0479">Metal-binding</keyword>
<dbReference type="InterPro" id="IPR002893">
    <property type="entry name" value="Znf_MYND"/>
</dbReference>
<keyword evidence="7" id="KW-1185">Reference proteome</keyword>
<evidence type="ECO:0000256" key="2">
    <source>
        <dbReference type="ARBA" id="ARBA00022771"/>
    </source>
</evidence>
<protein>
    <recommendedName>
        <fullName evidence="5">MYND-type domain-containing protein</fullName>
    </recommendedName>
</protein>
<accession>A0A0D1ZPR4</accession>
<keyword evidence="2 4" id="KW-0863">Zinc-finger</keyword>
<dbReference type="GO" id="GO:0005634">
    <property type="term" value="C:nucleus"/>
    <property type="evidence" value="ECO:0007669"/>
    <property type="project" value="TreeGrafter"/>
</dbReference>
<dbReference type="PANTHER" id="PTHR10237:SF14">
    <property type="entry name" value="MYND-TYPE DOMAIN-CONTAINING PROTEIN"/>
    <property type="match status" value="1"/>
</dbReference>
<dbReference type="AlphaFoldDB" id="A0A0D1ZPR4"/>
<dbReference type="Pfam" id="PF01753">
    <property type="entry name" value="zf-MYND"/>
    <property type="match status" value="1"/>
</dbReference>
<dbReference type="PROSITE" id="PS01360">
    <property type="entry name" value="ZF_MYND_1"/>
    <property type="match status" value="1"/>
</dbReference>
<dbReference type="GO" id="GO:0000981">
    <property type="term" value="F:DNA-binding transcription factor activity, RNA polymerase II-specific"/>
    <property type="evidence" value="ECO:0007669"/>
    <property type="project" value="TreeGrafter"/>
</dbReference>
<dbReference type="RefSeq" id="XP_016235023.1">
    <property type="nucleotide sequence ID" value="XM_016381921.1"/>
</dbReference>
<keyword evidence="3" id="KW-0862">Zinc</keyword>
<dbReference type="HOGENOM" id="CLU_069858_2_0_1"/>
<evidence type="ECO:0000259" key="5">
    <source>
        <dbReference type="PROSITE" id="PS50865"/>
    </source>
</evidence>
<gene>
    <name evidence="6" type="ORF">PV08_07592</name>
</gene>
<dbReference type="SUPFAM" id="SSF144232">
    <property type="entry name" value="HIT/MYND zinc finger-like"/>
    <property type="match status" value="1"/>
</dbReference>
<evidence type="ECO:0000313" key="6">
    <source>
        <dbReference type="EMBL" id="KIW14807.1"/>
    </source>
</evidence>
<dbReference type="InterPro" id="IPR024119">
    <property type="entry name" value="TF_DEAF-1"/>
</dbReference>
<evidence type="ECO:0000313" key="7">
    <source>
        <dbReference type="Proteomes" id="UP000053328"/>
    </source>
</evidence>
<sequence length="222" mass="24812">MHLRVRVLHQGAGARVCAACTKAEHQLPSGSTLKRCGRCQKATYCSKECQTSHWPQHKNECPRRGPTAAAAAAAGSNGGNGNAPHPRLVDYFRSLDSETKTYQMLIDTFRLRCEDDYTWGQHNHGIYGGDPPLPVFRDFLARARAAGMLPAWWNQEKQTACERVATTDDHFNIAYSVEKSDIQDHYSDPMMPMMLRMVAENVYGGGYGLGQRPMPENYVCQC</sequence>